<keyword evidence="2" id="KW-0408">Iron</keyword>
<dbReference type="PROSITE" id="PS00198">
    <property type="entry name" value="4FE4S_FER_1"/>
    <property type="match status" value="2"/>
</dbReference>
<dbReference type="InterPro" id="IPR017900">
    <property type="entry name" value="4Fe4S_Fe_S_CS"/>
</dbReference>
<dbReference type="Proteomes" id="UP000035036">
    <property type="component" value="Chromosome"/>
</dbReference>
<sequence length="251" mass="28218">MSFWEDLRIRLSQNPFKGFFKLNRLRPPGAVAEERFMELCIRCGRCIEVCPYNCIKRADLYEKLQIGTPYIFADERACYLCMKCPGVCPTGALDPTLKDPKQVAIGKAVIDQQICLNYIYVKEEETGKVSGTATICSTCYNVCPYTDEAIVMEKFLLPVITEKCVGCGICVEKCPTHPKRAVNIVPTGMSDEKSAGFYYQRSKVIHSRLVGNGDQLTGEKLIEKKGSISTFGKKPEFESDFTPQDDIEGWE</sequence>
<dbReference type="PANTHER" id="PTHR43122">
    <property type="entry name" value="FERREDOXIN SUBUNIT OF PYRUVATE:FLAVODOXIN OXIDOREDUCTASE-RELATED"/>
    <property type="match status" value="1"/>
</dbReference>
<evidence type="ECO:0000256" key="2">
    <source>
        <dbReference type="ARBA" id="ARBA00023004"/>
    </source>
</evidence>
<protein>
    <submittedName>
        <fullName evidence="6">Nitrate reductase</fullName>
    </submittedName>
</protein>
<gene>
    <name evidence="6" type="ORF">GSUB_01655</name>
</gene>
<dbReference type="CDD" id="cd16373">
    <property type="entry name" value="DMSOR_beta_like"/>
    <property type="match status" value="1"/>
</dbReference>
<keyword evidence="3" id="KW-0411">Iron-sulfur</keyword>
<dbReference type="PROSITE" id="PS51379">
    <property type="entry name" value="4FE4S_FER_2"/>
    <property type="match status" value="3"/>
</dbReference>
<feature type="domain" description="4Fe-4S ferredoxin-type" evidence="5">
    <location>
        <begin position="31"/>
        <end position="60"/>
    </location>
</feature>
<reference evidence="6 7" key="1">
    <citation type="journal article" date="2015" name="Genome Announc.">
        <title>Genomes of Geoalkalibacter ferrihydriticus Z-0531T and Geoalkalibacter subterraneus Red1T, Two Haloalkaliphilic Metal-Reducing Deltaproteobacteria.</title>
        <authorList>
            <person name="Badalamenti J.P."/>
            <person name="Krajmalnik-Brown R."/>
            <person name="Torres C.I."/>
            <person name="Bond D.R."/>
        </authorList>
    </citation>
    <scope>NUCLEOTIDE SEQUENCE [LARGE SCALE GENOMIC DNA]</scope>
    <source>
        <strain evidence="6 7">Red1</strain>
    </source>
</reference>
<evidence type="ECO:0000313" key="6">
    <source>
        <dbReference type="EMBL" id="AJF05541.1"/>
    </source>
</evidence>
<proteinExistence type="predicted"/>
<accession>A0A0B5FPP6</accession>
<dbReference type="RefSeq" id="WP_040198909.1">
    <property type="nucleotide sequence ID" value="NZ_CP010311.1"/>
</dbReference>
<name>A0A0B5FPP6_9BACT</name>
<dbReference type="OrthoDB" id="9808559at2"/>
<dbReference type="GO" id="GO:0051536">
    <property type="term" value="F:iron-sulfur cluster binding"/>
    <property type="evidence" value="ECO:0007669"/>
    <property type="project" value="UniProtKB-KW"/>
</dbReference>
<evidence type="ECO:0000256" key="3">
    <source>
        <dbReference type="ARBA" id="ARBA00023014"/>
    </source>
</evidence>
<evidence type="ECO:0000313" key="7">
    <source>
        <dbReference type="Proteomes" id="UP000035036"/>
    </source>
</evidence>
<dbReference type="AlphaFoldDB" id="A0A0B5FPP6"/>
<dbReference type="Pfam" id="PF00037">
    <property type="entry name" value="Fer4"/>
    <property type="match status" value="1"/>
</dbReference>
<feature type="domain" description="4Fe-4S ferredoxin-type" evidence="5">
    <location>
        <begin position="155"/>
        <end position="187"/>
    </location>
</feature>
<dbReference type="GO" id="GO:0046872">
    <property type="term" value="F:metal ion binding"/>
    <property type="evidence" value="ECO:0007669"/>
    <property type="project" value="UniProtKB-KW"/>
</dbReference>
<dbReference type="STRING" id="483547.GSUB_01655"/>
<evidence type="ECO:0000256" key="4">
    <source>
        <dbReference type="SAM" id="MobiDB-lite"/>
    </source>
</evidence>
<dbReference type="PANTHER" id="PTHR43122:SF1">
    <property type="entry name" value="IRON-SULFUR-BINDING PROTEIN"/>
    <property type="match status" value="1"/>
</dbReference>
<keyword evidence="7" id="KW-1185">Reference proteome</keyword>
<dbReference type="Gene3D" id="3.30.70.20">
    <property type="match status" value="2"/>
</dbReference>
<feature type="region of interest" description="Disordered" evidence="4">
    <location>
        <begin position="231"/>
        <end position="251"/>
    </location>
</feature>
<dbReference type="KEGG" id="gsb:GSUB_01655"/>
<feature type="domain" description="4Fe-4S ferredoxin-type" evidence="5">
    <location>
        <begin position="69"/>
        <end position="98"/>
    </location>
</feature>
<dbReference type="HOGENOM" id="CLU_077329_0_1_7"/>
<evidence type="ECO:0000259" key="5">
    <source>
        <dbReference type="PROSITE" id="PS51379"/>
    </source>
</evidence>
<dbReference type="EMBL" id="CP010311">
    <property type="protein sequence ID" value="AJF05541.1"/>
    <property type="molecule type" value="Genomic_DNA"/>
</dbReference>
<organism evidence="6 7">
    <name type="scientific">Geoalkalibacter subterraneus</name>
    <dbReference type="NCBI Taxonomy" id="483547"/>
    <lineage>
        <taxon>Bacteria</taxon>
        <taxon>Pseudomonadati</taxon>
        <taxon>Thermodesulfobacteriota</taxon>
        <taxon>Desulfuromonadia</taxon>
        <taxon>Desulfuromonadales</taxon>
        <taxon>Geoalkalibacteraceae</taxon>
        <taxon>Geoalkalibacter</taxon>
    </lineage>
</organism>
<evidence type="ECO:0000256" key="1">
    <source>
        <dbReference type="ARBA" id="ARBA00022723"/>
    </source>
</evidence>
<dbReference type="Pfam" id="PF12838">
    <property type="entry name" value="Fer4_7"/>
    <property type="match status" value="1"/>
</dbReference>
<dbReference type="InterPro" id="IPR017896">
    <property type="entry name" value="4Fe4S_Fe-S-bd"/>
</dbReference>
<keyword evidence="1" id="KW-0479">Metal-binding</keyword>
<dbReference type="SUPFAM" id="SSF54862">
    <property type="entry name" value="4Fe-4S ferredoxins"/>
    <property type="match status" value="1"/>
</dbReference>